<dbReference type="AlphaFoldDB" id="A0ABC8R528"/>
<protein>
    <submittedName>
        <fullName evidence="1">Uncharacterized protein</fullName>
    </submittedName>
</protein>
<proteinExistence type="predicted"/>
<organism evidence="1 2">
    <name type="scientific">Ilex paraguariensis</name>
    <name type="common">yerba mate</name>
    <dbReference type="NCBI Taxonomy" id="185542"/>
    <lineage>
        <taxon>Eukaryota</taxon>
        <taxon>Viridiplantae</taxon>
        <taxon>Streptophyta</taxon>
        <taxon>Embryophyta</taxon>
        <taxon>Tracheophyta</taxon>
        <taxon>Spermatophyta</taxon>
        <taxon>Magnoliopsida</taxon>
        <taxon>eudicotyledons</taxon>
        <taxon>Gunneridae</taxon>
        <taxon>Pentapetalae</taxon>
        <taxon>asterids</taxon>
        <taxon>campanulids</taxon>
        <taxon>Aquifoliales</taxon>
        <taxon>Aquifoliaceae</taxon>
        <taxon>Ilex</taxon>
    </lineage>
</organism>
<gene>
    <name evidence="1" type="ORF">ILEXP_LOCUS7236</name>
</gene>
<dbReference type="EMBL" id="CAUOFW020000992">
    <property type="protein sequence ID" value="CAK9139825.1"/>
    <property type="molecule type" value="Genomic_DNA"/>
</dbReference>
<reference evidence="1 2" key="1">
    <citation type="submission" date="2024-02" db="EMBL/GenBank/DDBJ databases">
        <authorList>
            <person name="Vignale AGUSTIN F."/>
            <person name="Sosa J E."/>
            <person name="Modenutti C."/>
        </authorList>
    </citation>
    <scope>NUCLEOTIDE SEQUENCE [LARGE SCALE GENOMIC DNA]</scope>
</reference>
<accession>A0ABC8R528</accession>
<keyword evidence="2" id="KW-1185">Reference proteome</keyword>
<comment type="caution">
    <text evidence="1">The sequence shown here is derived from an EMBL/GenBank/DDBJ whole genome shotgun (WGS) entry which is preliminary data.</text>
</comment>
<sequence>MILKFILSEAGGRRLDHAYANASTAGVDQQQLLSYQDLKSKLEHFQSRIKQAVTVVKPHLNMESAVSALVALQELEGLATMDVSAPLVVQGQEPLFQN</sequence>
<dbReference type="Proteomes" id="UP001642360">
    <property type="component" value="Unassembled WGS sequence"/>
</dbReference>
<evidence type="ECO:0000313" key="1">
    <source>
        <dbReference type="EMBL" id="CAK9139825.1"/>
    </source>
</evidence>
<evidence type="ECO:0000313" key="2">
    <source>
        <dbReference type="Proteomes" id="UP001642360"/>
    </source>
</evidence>
<name>A0ABC8R528_9AQUA</name>